<dbReference type="EMBL" id="CACRXK020023727">
    <property type="protein sequence ID" value="CAB4038030.1"/>
    <property type="molecule type" value="Genomic_DNA"/>
</dbReference>
<proteinExistence type="predicted"/>
<gene>
    <name evidence="2" type="ORF">PACLA_8A009214</name>
</gene>
<name>A0A6S7K824_PARCT</name>
<keyword evidence="3" id="KW-1185">Reference proteome</keyword>
<feature type="domain" description="DUF5641" evidence="1">
    <location>
        <begin position="73"/>
        <end position="136"/>
    </location>
</feature>
<dbReference type="InterPro" id="IPR040676">
    <property type="entry name" value="DUF5641"/>
</dbReference>
<dbReference type="AlphaFoldDB" id="A0A6S7K824"/>
<evidence type="ECO:0000259" key="1">
    <source>
        <dbReference type="Pfam" id="PF18701"/>
    </source>
</evidence>
<dbReference type="PANTHER" id="PTHR47331">
    <property type="entry name" value="PHD-TYPE DOMAIN-CONTAINING PROTEIN"/>
    <property type="match status" value="1"/>
</dbReference>
<dbReference type="OrthoDB" id="7981490at2759"/>
<evidence type="ECO:0000313" key="3">
    <source>
        <dbReference type="Proteomes" id="UP001152795"/>
    </source>
</evidence>
<dbReference type="Pfam" id="PF18701">
    <property type="entry name" value="DUF5641"/>
    <property type="match status" value="1"/>
</dbReference>
<evidence type="ECO:0000313" key="2">
    <source>
        <dbReference type="EMBL" id="CAB4038030.1"/>
    </source>
</evidence>
<organism evidence="2 3">
    <name type="scientific">Paramuricea clavata</name>
    <name type="common">Red gorgonian</name>
    <name type="synonym">Violescent sea-whip</name>
    <dbReference type="NCBI Taxonomy" id="317549"/>
    <lineage>
        <taxon>Eukaryota</taxon>
        <taxon>Metazoa</taxon>
        <taxon>Cnidaria</taxon>
        <taxon>Anthozoa</taxon>
        <taxon>Octocorallia</taxon>
        <taxon>Malacalcyonacea</taxon>
        <taxon>Plexauridae</taxon>
        <taxon>Paramuricea</taxon>
    </lineage>
</organism>
<accession>A0A6S7K824</accession>
<reference evidence="2" key="1">
    <citation type="submission" date="2020-04" db="EMBL/GenBank/DDBJ databases">
        <authorList>
            <person name="Alioto T."/>
            <person name="Alioto T."/>
            <person name="Gomez Garrido J."/>
        </authorList>
    </citation>
    <scope>NUCLEOTIDE SEQUENCE</scope>
    <source>
        <strain evidence="2">A484AB</strain>
    </source>
</reference>
<protein>
    <recommendedName>
        <fullName evidence="1">DUF5641 domain-containing protein</fullName>
    </recommendedName>
</protein>
<comment type="caution">
    <text evidence="2">The sequence shown here is derived from an EMBL/GenBank/DDBJ whole genome shotgun (WGS) entry which is preliminary data.</text>
</comment>
<dbReference type="Proteomes" id="UP001152795">
    <property type="component" value="Unassembled WGS sequence"/>
</dbReference>
<sequence length="147" mass="16686">MAWSLETDGFLKALTCMVWDGVGQETCSVITGQILLEATMNCKNEVKVNVKDEELLMVFAGVESLLNSRPLRERWMREYVTSIGSCKKWLDREENLKEGNIVLVVDPDTPRRNWNVGRIVGVNPSGDGLVRVVRIEDQYLESLGWNL</sequence>